<keyword evidence="11" id="KW-1185">Reference proteome</keyword>
<dbReference type="Proteomes" id="UP000325902">
    <property type="component" value="Unassembled WGS sequence"/>
</dbReference>
<evidence type="ECO:0000256" key="1">
    <source>
        <dbReference type="ARBA" id="ARBA00005058"/>
    </source>
</evidence>
<feature type="domain" description="Nucleoside phosphorylase" evidence="9">
    <location>
        <begin position="691"/>
        <end position="952"/>
    </location>
</feature>
<dbReference type="AlphaFoldDB" id="A0A5N5DGC5"/>
<dbReference type="NCBIfam" id="TIGR01697">
    <property type="entry name" value="PNPH-PUNA-XAPA"/>
    <property type="match status" value="1"/>
</dbReference>
<protein>
    <recommendedName>
        <fullName evidence="3">purine-nucleoside phosphorylase</fullName>
        <ecNumber evidence="3">2.4.2.1</ecNumber>
    </recommendedName>
    <alternativeName>
        <fullName evidence="6">Inosine-guanosine phosphorylase</fullName>
    </alternativeName>
</protein>
<keyword evidence="4" id="KW-0328">Glycosyltransferase</keyword>
<evidence type="ECO:0000256" key="6">
    <source>
        <dbReference type="ARBA" id="ARBA00031036"/>
    </source>
</evidence>
<sequence>MKLFEASGLILGLLHSSVTSALDGRTTPPPLLNFSSPAPYIFSSINGLLQQWSNSFFPNGHTIAACDIPAHTLLYHGRHDADLPPSPEWLAFDVEMAYGIMGNLPDSRMLTYRTTRAVKCLYFDGMSANLMSDGVESQMTFLYGDSESIPSRPRPGRPGRGPPRHGPPPEDEPGHGDGGRPPFGHWNPLDDEYFRAEGLCRWIKENELGGQGWGLEGIVRMNAGFELIWCDFDSPSLRLMSNLNVSAPRIQMEKRTVLGEYAQQQLLDLATDQTILKGAANAHESDSKEGPHGPGMTDPSEPFRGVANWMWFTAAARRYGFSGSSGTGTGRGEARVRINTCGIFTFYDPGLEDHDRARIEDERAYLNISDHGSWHSPEHAETRAVALEQLLRRRRSHRPNHVSQSDGKYMKDAMERRMHAVAKSDGGFCSNIDWKLSMEEVVTFYGANLRNLLQTLEEIPEPSEKHWLTVREWLESVRVLTHWFMMPFMEYPRGPYTNESLKVDFDFDSPMMQEAMERCQGQYGADDIKELGDGEKLLSWSIDETLGGICRVLFKVGLEVEYEWLSYYNLDPEKHGDDSCEQPVLGTGREWKMAVEELMAWLGWVEQWTGCEGPCGQNEICYIPMWPAMSNGIRSPRNFVALQFHPAYPAKPLPAMSSDNVVAAPGAVYKRATETAQFLKENVPAELRSPKVAIVCGSGLGGLAETIHKEPVYATPYANIPNFPQSTVVLLVGRAHFYEGHAMDMVTFATRVCKVLGVETMIVTNAAGGLNPEYAVGDIVCLNDHLNFVGLAGFHSLRGPNADEFGPRFPPLSDAYDLELRQRVHKAWKKLGLDKTQRKLHEGVYAFVTGPSYETRAECRLLRTLGADVVGMSTVPEIVVARHCGIRVLAFSLVTNKAVLEAGPRGDDPAIQDMNKAELDAYLSKGKANHEEVLEAGREAAKDMQELVKQVLSDLGAA</sequence>
<dbReference type="PANTHER" id="PTHR11904:SF9">
    <property type="entry name" value="PURINE NUCLEOSIDE PHOSPHORYLASE-RELATED"/>
    <property type="match status" value="1"/>
</dbReference>
<feature type="region of interest" description="Disordered" evidence="7">
    <location>
        <begin position="280"/>
        <end position="300"/>
    </location>
</feature>
<evidence type="ECO:0000313" key="10">
    <source>
        <dbReference type="EMBL" id="KAB2576896.1"/>
    </source>
</evidence>
<dbReference type="SUPFAM" id="SSF53167">
    <property type="entry name" value="Purine and uridine phosphorylases"/>
    <property type="match status" value="1"/>
</dbReference>
<organism evidence="10 11">
    <name type="scientific">Lasiodiplodia theobromae</name>
    <dbReference type="NCBI Taxonomy" id="45133"/>
    <lineage>
        <taxon>Eukaryota</taxon>
        <taxon>Fungi</taxon>
        <taxon>Dikarya</taxon>
        <taxon>Ascomycota</taxon>
        <taxon>Pezizomycotina</taxon>
        <taxon>Dothideomycetes</taxon>
        <taxon>Dothideomycetes incertae sedis</taxon>
        <taxon>Botryosphaeriales</taxon>
        <taxon>Botryosphaeriaceae</taxon>
        <taxon>Lasiodiplodia</taxon>
    </lineage>
</organism>
<dbReference type="CDD" id="cd09009">
    <property type="entry name" value="PNP-EcPNPII_like"/>
    <property type="match status" value="1"/>
</dbReference>
<dbReference type="EMBL" id="VCHE01000020">
    <property type="protein sequence ID" value="KAB2576896.1"/>
    <property type="molecule type" value="Genomic_DNA"/>
</dbReference>
<dbReference type="Gene3D" id="3.40.50.1580">
    <property type="entry name" value="Nucleoside phosphorylase domain"/>
    <property type="match status" value="1"/>
</dbReference>
<dbReference type="EC" id="2.4.2.1" evidence="3"/>
<dbReference type="PANTHER" id="PTHR11904">
    <property type="entry name" value="METHYLTHIOADENOSINE/PURINE NUCLEOSIDE PHOSPHORYLASE"/>
    <property type="match status" value="1"/>
</dbReference>
<dbReference type="InterPro" id="IPR011268">
    <property type="entry name" value="Purine_phosphorylase"/>
</dbReference>
<evidence type="ECO:0000256" key="7">
    <source>
        <dbReference type="SAM" id="MobiDB-lite"/>
    </source>
</evidence>
<dbReference type="OrthoDB" id="10261782at2759"/>
<accession>A0A5N5DGC5</accession>
<name>A0A5N5DGC5_9PEZI</name>
<dbReference type="GO" id="GO:0009116">
    <property type="term" value="P:nucleoside metabolic process"/>
    <property type="evidence" value="ECO:0007669"/>
    <property type="project" value="InterPro"/>
</dbReference>
<evidence type="ECO:0000256" key="8">
    <source>
        <dbReference type="SAM" id="SignalP"/>
    </source>
</evidence>
<feature type="region of interest" description="Disordered" evidence="7">
    <location>
        <begin position="145"/>
        <end position="187"/>
    </location>
</feature>
<dbReference type="Pfam" id="PF01048">
    <property type="entry name" value="PNP_UDP_1"/>
    <property type="match status" value="1"/>
</dbReference>
<evidence type="ECO:0000313" key="11">
    <source>
        <dbReference type="Proteomes" id="UP000325902"/>
    </source>
</evidence>
<feature type="signal peptide" evidence="8">
    <location>
        <begin position="1"/>
        <end position="21"/>
    </location>
</feature>
<evidence type="ECO:0000256" key="2">
    <source>
        <dbReference type="ARBA" id="ARBA00006751"/>
    </source>
</evidence>
<dbReference type="GO" id="GO:0005737">
    <property type="term" value="C:cytoplasm"/>
    <property type="evidence" value="ECO:0007669"/>
    <property type="project" value="TreeGrafter"/>
</dbReference>
<reference evidence="10 11" key="1">
    <citation type="journal article" date="2019" name="Sci. Rep.">
        <title>A multi-omics analysis of the grapevine pathogen Lasiodiplodia theobromae reveals that temperature affects the expression of virulence- and pathogenicity-related genes.</title>
        <authorList>
            <person name="Felix C."/>
            <person name="Meneses R."/>
            <person name="Goncalves M.F.M."/>
            <person name="Tilleman L."/>
            <person name="Duarte A.S."/>
            <person name="Jorrin-Novo J.V."/>
            <person name="Van de Peer Y."/>
            <person name="Deforce D."/>
            <person name="Van Nieuwerburgh F."/>
            <person name="Esteves A.C."/>
            <person name="Alves A."/>
        </authorList>
    </citation>
    <scope>NUCLEOTIDE SEQUENCE [LARGE SCALE GENOMIC DNA]</scope>
    <source>
        <strain evidence="10 11">LA-SOL3</strain>
    </source>
</reference>
<keyword evidence="8" id="KW-0732">Signal</keyword>
<dbReference type="UniPathway" id="UPA00606"/>
<feature type="chain" id="PRO_5025033653" description="purine-nucleoside phosphorylase" evidence="8">
    <location>
        <begin position="22"/>
        <end position="958"/>
    </location>
</feature>
<evidence type="ECO:0000256" key="3">
    <source>
        <dbReference type="ARBA" id="ARBA00011886"/>
    </source>
</evidence>
<dbReference type="InterPro" id="IPR035994">
    <property type="entry name" value="Nucleoside_phosphorylase_sf"/>
</dbReference>
<comment type="pathway">
    <text evidence="1">Purine metabolism; purine nucleoside salvage.</text>
</comment>
<evidence type="ECO:0000256" key="4">
    <source>
        <dbReference type="ARBA" id="ARBA00022676"/>
    </source>
</evidence>
<gene>
    <name evidence="10" type="ORF">DBV05_g4349</name>
</gene>
<evidence type="ECO:0000259" key="9">
    <source>
        <dbReference type="Pfam" id="PF01048"/>
    </source>
</evidence>
<keyword evidence="5" id="KW-0808">Transferase</keyword>
<dbReference type="NCBIfam" id="NF006054">
    <property type="entry name" value="PRK08202.1"/>
    <property type="match status" value="1"/>
</dbReference>
<dbReference type="GO" id="GO:0004731">
    <property type="term" value="F:purine-nucleoside phosphorylase activity"/>
    <property type="evidence" value="ECO:0007669"/>
    <property type="project" value="UniProtKB-EC"/>
</dbReference>
<evidence type="ECO:0000256" key="5">
    <source>
        <dbReference type="ARBA" id="ARBA00022679"/>
    </source>
</evidence>
<comment type="caution">
    <text evidence="10">The sequence shown here is derived from an EMBL/GenBank/DDBJ whole genome shotgun (WGS) entry which is preliminary data.</text>
</comment>
<dbReference type="InterPro" id="IPR000845">
    <property type="entry name" value="Nucleoside_phosphorylase_d"/>
</dbReference>
<proteinExistence type="inferred from homology"/>
<comment type="similarity">
    <text evidence="2">Belongs to the PNP/MTAP phosphorylase family.</text>
</comment>